<dbReference type="AlphaFoldDB" id="A0A1E5LE40"/>
<dbReference type="OrthoDB" id="1936187at2"/>
<reference evidence="2 3" key="1">
    <citation type="submission" date="2016-08" db="EMBL/GenBank/DDBJ databases">
        <title>Genome of Bacillus solimangrovi GH2-4.</title>
        <authorList>
            <person name="Lim S."/>
            <person name="Kim B.-C."/>
        </authorList>
    </citation>
    <scope>NUCLEOTIDE SEQUENCE [LARGE SCALE GENOMIC DNA]</scope>
    <source>
        <strain evidence="2 3">GH2-4</strain>
    </source>
</reference>
<dbReference type="STRING" id="1305675.BFG57_16445"/>
<feature type="transmembrane region" description="Helical" evidence="1">
    <location>
        <begin position="84"/>
        <end position="108"/>
    </location>
</feature>
<organism evidence="2 3">
    <name type="scientific">Bacillus solimangrovi</name>
    <dbReference type="NCBI Taxonomy" id="1305675"/>
    <lineage>
        <taxon>Bacteria</taxon>
        <taxon>Bacillati</taxon>
        <taxon>Bacillota</taxon>
        <taxon>Bacilli</taxon>
        <taxon>Bacillales</taxon>
        <taxon>Bacillaceae</taxon>
        <taxon>Bacillus</taxon>
    </lineage>
</organism>
<dbReference type="Proteomes" id="UP000095209">
    <property type="component" value="Unassembled WGS sequence"/>
</dbReference>
<evidence type="ECO:0000313" key="3">
    <source>
        <dbReference type="Proteomes" id="UP000095209"/>
    </source>
</evidence>
<feature type="transmembrane region" description="Helical" evidence="1">
    <location>
        <begin position="120"/>
        <end position="143"/>
    </location>
</feature>
<dbReference type="EMBL" id="MJEH01000031">
    <property type="protein sequence ID" value="OEH92361.1"/>
    <property type="molecule type" value="Genomic_DNA"/>
</dbReference>
<sequence>MKGLLQYQLLHYIRTYRYLPPFTFFIMFLVINYAYKPNPILDSYSFTSVVLFFIMGWFTVTIFHAEDSGQRVITQLHCKSSNAYYISLYIIAIMIGFCLSVLSVYYPIIFDMFAGKQRLIHVVMGVMSHFSSSILAISLTSIFTRDIVKNDRNTWWGVFTILLTSLIVVPLKTIILQVKGLIWLLPPVHLSLQMMSTNDSIDYIPFSYYLQFSWIALYGFIMIVLFFQLKRFRQA</sequence>
<comment type="caution">
    <text evidence="2">The sequence shown here is derived from an EMBL/GenBank/DDBJ whole genome shotgun (WGS) entry which is preliminary data.</text>
</comment>
<feature type="transmembrane region" description="Helical" evidence="1">
    <location>
        <begin position="16"/>
        <end position="35"/>
    </location>
</feature>
<keyword evidence="1" id="KW-0812">Transmembrane</keyword>
<keyword evidence="3" id="KW-1185">Reference proteome</keyword>
<keyword evidence="1" id="KW-1133">Transmembrane helix</keyword>
<feature type="transmembrane region" description="Helical" evidence="1">
    <location>
        <begin position="206"/>
        <end position="227"/>
    </location>
</feature>
<feature type="transmembrane region" description="Helical" evidence="1">
    <location>
        <begin position="41"/>
        <end position="63"/>
    </location>
</feature>
<evidence type="ECO:0000313" key="2">
    <source>
        <dbReference type="EMBL" id="OEH92361.1"/>
    </source>
</evidence>
<evidence type="ECO:0000256" key="1">
    <source>
        <dbReference type="SAM" id="Phobius"/>
    </source>
</evidence>
<feature type="transmembrane region" description="Helical" evidence="1">
    <location>
        <begin position="155"/>
        <end position="186"/>
    </location>
</feature>
<gene>
    <name evidence="2" type="ORF">BFG57_16445</name>
</gene>
<protein>
    <submittedName>
        <fullName evidence="2">ABC transporter permease</fullName>
    </submittedName>
</protein>
<accession>A0A1E5LE40</accession>
<dbReference type="RefSeq" id="WP_069717644.1">
    <property type="nucleotide sequence ID" value="NZ_MJEH01000031.1"/>
</dbReference>
<proteinExistence type="predicted"/>
<name>A0A1E5LE40_9BACI</name>
<keyword evidence="1" id="KW-0472">Membrane</keyword>